<accession>A0ABY9PIB1</accession>
<proteinExistence type="predicted"/>
<keyword evidence="2" id="KW-1185">Reference proteome</keyword>
<gene>
    <name evidence="1" type="ORF">RFB13_18155</name>
</gene>
<dbReference type="EMBL" id="CP133586">
    <property type="protein sequence ID" value="WMT13147.1"/>
    <property type="molecule type" value="Genomic_DNA"/>
</dbReference>
<evidence type="ECO:0000313" key="2">
    <source>
        <dbReference type="Proteomes" id="UP001235341"/>
    </source>
</evidence>
<reference evidence="1 2" key="1">
    <citation type="submission" date="2023-08" db="EMBL/GenBank/DDBJ databases">
        <title>Complete Genome and Methylome dissection of Serratia fonticola NEB369.</title>
        <authorList>
            <person name="Fomenkov A."/>
            <person name="Roberts R.D."/>
        </authorList>
    </citation>
    <scope>NUCLEOTIDE SEQUENCE [LARGE SCALE GENOMIC DNA]</scope>
    <source>
        <strain evidence="1 2">NEB369</strain>
    </source>
</reference>
<dbReference type="RefSeq" id="WP_309205046.1">
    <property type="nucleotide sequence ID" value="NZ_CP133586.1"/>
</dbReference>
<protein>
    <submittedName>
        <fullName evidence="1">Uncharacterized protein</fullName>
    </submittedName>
</protein>
<name>A0ABY9PIB1_SERFO</name>
<sequence>MAAATVLVESDKRSPYPMQVIGFDLLALELMIHQRGERLTVTGAAGYHNGYQITAREVINISYSCPKKPAHR</sequence>
<organism evidence="1 2">
    <name type="scientific">Serratia fonticola</name>
    <dbReference type="NCBI Taxonomy" id="47917"/>
    <lineage>
        <taxon>Bacteria</taxon>
        <taxon>Pseudomonadati</taxon>
        <taxon>Pseudomonadota</taxon>
        <taxon>Gammaproteobacteria</taxon>
        <taxon>Enterobacterales</taxon>
        <taxon>Yersiniaceae</taxon>
        <taxon>Serratia</taxon>
    </lineage>
</organism>
<evidence type="ECO:0000313" key="1">
    <source>
        <dbReference type="EMBL" id="WMT13147.1"/>
    </source>
</evidence>
<dbReference type="Proteomes" id="UP001235341">
    <property type="component" value="Chromosome"/>
</dbReference>